<feature type="domain" description="Homing endonuclease LAGLIDADG" evidence="1">
    <location>
        <begin position="228"/>
        <end position="338"/>
    </location>
</feature>
<sequence>NTMGTVAFTADTGTCSGLMTPYAGKISKTREYSIRDWDMVTKSRRWDNQQMIVTSRFTVNGGPHPVGGAFLNTTLAGCSFTNTRISETLCSSVNIDYNRPISVHTLNSKKPFNDVELGHYTAGTIDGEGHTSNMGQLVIPYDEKDASAAYWTKAHIGYGSVHKYNRALKYVVSHSDGIGRVTDLMNGKTRTVTKFNQAQTTLNNHKQSKDAQAFTMSTSTDFNNHWTAGFIDSNGSFQMKVISSKVKGICVPKSEARTKTRIVQKDREILEAIQQFTAGPTNKGVSIGERTHKNKDGTPLTYHTETTSFSAFKRAVNYTDHYPLISNKRTHYMWSRKAYTTIQSRAHVKPEGFKKIQEFQERTKYTR</sequence>
<dbReference type="GO" id="GO:0004519">
    <property type="term" value="F:endonuclease activity"/>
    <property type="evidence" value="ECO:0007669"/>
    <property type="project" value="InterPro"/>
</dbReference>
<evidence type="ECO:0000259" key="1">
    <source>
        <dbReference type="Pfam" id="PF00961"/>
    </source>
</evidence>
<dbReference type="SUPFAM" id="SSF55608">
    <property type="entry name" value="Homing endonucleases"/>
    <property type="match status" value="2"/>
</dbReference>
<organism evidence="2">
    <name type="scientific">Magnusiomyces tetraspermus</name>
    <dbReference type="NCBI Taxonomy" id="1232584"/>
    <lineage>
        <taxon>Eukaryota</taxon>
        <taxon>Fungi</taxon>
        <taxon>Dikarya</taxon>
        <taxon>Ascomycota</taxon>
        <taxon>Saccharomycotina</taxon>
        <taxon>Dipodascomycetes</taxon>
        <taxon>Dipodascales</taxon>
        <taxon>Dipodascaceae</taxon>
        <taxon>Magnusiomyces</taxon>
    </lineage>
</organism>
<geneLocation type="mitochondrion" evidence="2"/>
<dbReference type="Pfam" id="PF00961">
    <property type="entry name" value="LAGLIDADG_1"/>
    <property type="match status" value="1"/>
</dbReference>
<proteinExistence type="predicted"/>
<dbReference type="RefSeq" id="YP_009029684.1">
    <property type="nucleotide sequence ID" value="NC_024094.1"/>
</dbReference>
<accession>A0A023UPP6</accession>
<dbReference type="GO" id="GO:0005739">
    <property type="term" value="C:mitochondrion"/>
    <property type="evidence" value="ECO:0007669"/>
    <property type="project" value="UniProtKB-ARBA"/>
</dbReference>
<reference evidence="2" key="1">
    <citation type="journal article" date="2014" name="Proc. Natl. Acad. Sci. U.S.A.">
        <title>Massive programmed translational jumping in mitochondria.</title>
        <authorList>
            <person name="Lang B.F."/>
            <person name="Jakubkova M."/>
            <person name="Hegedusova E."/>
            <person name="Daoud R."/>
            <person name="Forget L."/>
            <person name="Brejova B."/>
            <person name="Vinar T."/>
            <person name="Kosa P."/>
            <person name="Fricova D."/>
            <person name="Nebohacova M."/>
            <person name="Griac P."/>
            <person name="Tomaska L."/>
            <person name="Burger G."/>
            <person name="Nosek J."/>
        </authorList>
    </citation>
    <scope>NUCLEOTIDE SEQUENCE</scope>
    <source>
        <strain evidence="2">NRRL Y-7288</strain>
    </source>
</reference>
<gene>
    <name evidence="2" type="primary">orf367</name>
</gene>
<evidence type="ECO:0000313" key="2">
    <source>
        <dbReference type="EMBL" id="AHY04937.1"/>
    </source>
</evidence>
<dbReference type="GeneID" id="19351011"/>
<keyword evidence="2" id="KW-0496">Mitochondrion</keyword>
<dbReference type="Gene3D" id="3.10.28.10">
    <property type="entry name" value="Homing endonucleases"/>
    <property type="match status" value="1"/>
</dbReference>
<dbReference type="PANTHER" id="PTHR36181">
    <property type="entry name" value="INTRON-ENCODED ENDONUCLEASE AI3-RELATED"/>
    <property type="match status" value="1"/>
</dbReference>
<dbReference type="EMBL" id="KJ459951">
    <property type="protein sequence ID" value="AHY04937.1"/>
    <property type="molecule type" value="Genomic_DNA"/>
</dbReference>
<name>A0A023UPP6_9ASCO</name>
<protein>
    <recommendedName>
        <fullName evidence="1">Homing endonuclease LAGLIDADG domain-containing protein</fullName>
    </recommendedName>
</protein>
<dbReference type="InterPro" id="IPR027434">
    <property type="entry name" value="Homing_endonucl"/>
</dbReference>
<feature type="non-terminal residue" evidence="2">
    <location>
        <position position="1"/>
    </location>
</feature>
<dbReference type="AlphaFoldDB" id="A0A023UPP6"/>
<dbReference type="InterPro" id="IPR051289">
    <property type="entry name" value="LAGLIDADG_Endonuclease"/>
</dbReference>
<dbReference type="PANTHER" id="PTHR36181:SF3">
    <property type="entry name" value="INTRON-ENCODED DNA ENDONUCLEASE AI5 BETA"/>
    <property type="match status" value="1"/>
</dbReference>
<dbReference type="InterPro" id="IPR004860">
    <property type="entry name" value="LAGLIDADG_dom"/>
</dbReference>